<dbReference type="Proteomes" id="UP001497527">
    <property type="component" value="Unassembled WGS sequence"/>
</dbReference>
<dbReference type="RefSeq" id="WP_348714140.1">
    <property type="nucleotide sequence ID" value="NZ_CAXJIO010000004.1"/>
</dbReference>
<reference evidence="1 2" key="1">
    <citation type="submission" date="2024-05" db="EMBL/GenBank/DDBJ databases">
        <authorList>
            <person name="Duchaud E."/>
        </authorList>
    </citation>
    <scope>NUCLEOTIDE SEQUENCE [LARGE SCALE GENOMIC DNA]</scope>
    <source>
        <strain evidence="1">Ena-SAMPLE-TAB-13-05-2024-13:56:06:370-140308</strain>
    </source>
</reference>
<dbReference type="PROSITE" id="PS51257">
    <property type="entry name" value="PROKAR_LIPOPROTEIN"/>
    <property type="match status" value="1"/>
</dbReference>
<evidence type="ECO:0008006" key="3">
    <source>
        <dbReference type="Google" id="ProtNLM"/>
    </source>
</evidence>
<name>A0ABM9P7K8_9FLAO</name>
<proteinExistence type="predicted"/>
<organism evidence="1 2">
    <name type="scientific">Tenacibaculum polynesiense</name>
    <dbReference type="NCBI Taxonomy" id="3137857"/>
    <lineage>
        <taxon>Bacteria</taxon>
        <taxon>Pseudomonadati</taxon>
        <taxon>Bacteroidota</taxon>
        <taxon>Flavobacteriia</taxon>
        <taxon>Flavobacteriales</taxon>
        <taxon>Flavobacteriaceae</taxon>
        <taxon>Tenacibaculum</taxon>
    </lineage>
</organism>
<comment type="caution">
    <text evidence="1">The sequence shown here is derived from an EMBL/GenBank/DDBJ whole genome shotgun (WGS) entry which is preliminary data.</text>
</comment>
<dbReference type="EMBL" id="CAXJIO010000004">
    <property type="protein sequence ID" value="CAL2101376.1"/>
    <property type="molecule type" value="Genomic_DNA"/>
</dbReference>
<protein>
    <recommendedName>
        <fullName evidence="3">Lipoprotein</fullName>
    </recommendedName>
</protein>
<sequence>MKKTLKFILLLSLILSCKKNIEIGNNGIFINGGIKSELVIQKIVNNNPSDTISFPSNFYIKEKVKLKIVGEGISKQYENGVVKFYIDGEPLKMKAFIDLKNKNQFFQWTREKPSDNKTYSTFPMEFEKEHWYSIRNIHFRGSDCYFHFYINKKGEFEYDDVGYIHLSPI</sequence>
<accession>A0ABM9P7K8</accession>
<gene>
    <name evidence="1" type="ORF">T190423A01A_130056</name>
</gene>
<evidence type="ECO:0000313" key="2">
    <source>
        <dbReference type="Proteomes" id="UP001497527"/>
    </source>
</evidence>
<evidence type="ECO:0000313" key="1">
    <source>
        <dbReference type="EMBL" id="CAL2101376.1"/>
    </source>
</evidence>
<keyword evidence="2" id="KW-1185">Reference proteome</keyword>